<name>A0A1H8BIT6_9BACT</name>
<gene>
    <name evidence="2" type="ORF">SAMN04489760_1541</name>
</gene>
<feature type="non-terminal residue" evidence="2">
    <location>
        <position position="1"/>
    </location>
</feature>
<dbReference type="Proteomes" id="UP000198744">
    <property type="component" value="Unassembled WGS sequence"/>
</dbReference>
<sequence>LNYMNVVPLAVFYEYITLYLLKHFSVVLKMG</sequence>
<accession>A0A1H8BIT6</accession>
<dbReference type="STRING" id="43775.SAMN04489760_1541"/>
<evidence type="ECO:0000313" key="2">
    <source>
        <dbReference type="EMBL" id="SEM82064.1"/>
    </source>
</evidence>
<organism evidence="2 3">
    <name type="scientific">Syntrophus gentianae</name>
    <dbReference type="NCBI Taxonomy" id="43775"/>
    <lineage>
        <taxon>Bacteria</taxon>
        <taxon>Pseudomonadati</taxon>
        <taxon>Thermodesulfobacteriota</taxon>
        <taxon>Syntrophia</taxon>
        <taxon>Syntrophales</taxon>
        <taxon>Syntrophaceae</taxon>
        <taxon>Syntrophus</taxon>
    </lineage>
</organism>
<keyword evidence="1" id="KW-0472">Membrane</keyword>
<evidence type="ECO:0000313" key="3">
    <source>
        <dbReference type="Proteomes" id="UP000198744"/>
    </source>
</evidence>
<feature type="transmembrane region" description="Helical" evidence="1">
    <location>
        <begin position="6"/>
        <end position="28"/>
    </location>
</feature>
<dbReference type="EMBL" id="FOBS01000054">
    <property type="protein sequence ID" value="SEM82064.1"/>
    <property type="molecule type" value="Genomic_DNA"/>
</dbReference>
<keyword evidence="1" id="KW-1133">Transmembrane helix</keyword>
<dbReference type="AlphaFoldDB" id="A0A1H8BIT6"/>
<protein>
    <submittedName>
        <fullName evidence="2">Uncharacterized protein</fullName>
    </submittedName>
</protein>
<keyword evidence="1" id="KW-0812">Transmembrane</keyword>
<proteinExistence type="predicted"/>
<evidence type="ECO:0000256" key="1">
    <source>
        <dbReference type="SAM" id="Phobius"/>
    </source>
</evidence>
<keyword evidence="3" id="KW-1185">Reference proteome</keyword>
<reference evidence="2 3" key="1">
    <citation type="submission" date="2016-10" db="EMBL/GenBank/DDBJ databases">
        <authorList>
            <person name="de Groot N.N."/>
        </authorList>
    </citation>
    <scope>NUCLEOTIDE SEQUENCE [LARGE SCALE GENOMIC DNA]</scope>
    <source>
        <strain evidence="2 3">DSM 8423</strain>
    </source>
</reference>